<dbReference type="Pfam" id="PF00712">
    <property type="entry name" value="DNA_pol3_beta"/>
    <property type="match status" value="1"/>
</dbReference>
<proteinExistence type="inferred from homology"/>
<dbReference type="InterPro" id="IPR022634">
    <property type="entry name" value="DNA_polIII_beta_N"/>
</dbReference>
<feature type="domain" description="DNA polymerase III beta sliding clamp C-terminal" evidence="12">
    <location>
        <begin position="243"/>
        <end position="362"/>
    </location>
</feature>
<dbReference type="PIRSF" id="PIRSF000804">
    <property type="entry name" value="DNA_pol_III_b"/>
    <property type="match status" value="1"/>
</dbReference>
<comment type="caution">
    <text evidence="13">The sequence shown here is derived from an EMBL/GenBank/DDBJ whole genome shotgun (WGS) entry which is preliminary data.</text>
</comment>
<dbReference type="GO" id="GO:0006271">
    <property type="term" value="P:DNA strand elongation involved in DNA replication"/>
    <property type="evidence" value="ECO:0007669"/>
    <property type="project" value="TreeGrafter"/>
</dbReference>
<dbReference type="AlphaFoldDB" id="A0A0G0AU21"/>
<dbReference type="EMBL" id="LBPP01000012">
    <property type="protein sequence ID" value="KKP60454.1"/>
    <property type="molecule type" value="Genomic_DNA"/>
</dbReference>
<dbReference type="GO" id="GO:0003887">
    <property type="term" value="F:DNA-directed DNA polymerase activity"/>
    <property type="evidence" value="ECO:0007669"/>
    <property type="project" value="UniProtKB-UniRule"/>
</dbReference>
<comment type="function">
    <text evidence="9">Confers DNA tethering and processivity to DNA polymerases and other proteins. Acts as a clamp, forming a ring around DNA (a reaction catalyzed by the clamp-loading complex) which diffuses in an ATP-independent manner freely and bidirectionally along dsDNA. Initially characterized for its ability to contact the catalytic subunit of DNA polymerase III (Pol III), a complex, multichain enzyme responsible for most of the replicative synthesis in bacteria; Pol III exhibits 3'-5' exonuclease proofreading activity. The beta chain is required for initiation of replication as well as for processivity of DNA replication.</text>
</comment>
<evidence type="ECO:0000256" key="3">
    <source>
        <dbReference type="ARBA" id="ARBA00022490"/>
    </source>
</evidence>
<keyword evidence="6 9" id="KW-0235">DNA replication</keyword>
<evidence type="ECO:0000313" key="13">
    <source>
        <dbReference type="EMBL" id="KKP60454.1"/>
    </source>
</evidence>
<evidence type="ECO:0000256" key="8">
    <source>
        <dbReference type="ARBA" id="ARBA00023125"/>
    </source>
</evidence>
<gene>
    <name evidence="13" type="ORF">UR54_C0012G0004</name>
</gene>
<dbReference type="Gene3D" id="3.70.10.10">
    <property type="match status" value="1"/>
</dbReference>
<keyword evidence="5 9" id="KW-0548">Nucleotidyltransferase</keyword>
<dbReference type="GO" id="GO:0005737">
    <property type="term" value="C:cytoplasm"/>
    <property type="evidence" value="ECO:0007669"/>
    <property type="project" value="UniProtKB-SubCell"/>
</dbReference>
<name>A0A0G0AU21_9BACT</name>
<sequence length="365" mass="42122">MKIPLQKNEFLEKLELASRFTSSRLASSTSLQGVCLKGENNIIHFYSTDLNYYYHSILKIKNNNKFKIIIEPKKIIEFLSLLPEIKIEMEIKEKAIVISQGKIKGQFPLFSDQEFPFPPEKTREKQKIKTSFFKESLPFLLFAASTDETRPVLTGINFVTNDDELQLVTTDGFRLSLLTLKKDLPFTSMIIPAGFLSNTQRFINKEAEIEFSYLNSEKLLAFFIGDNDIYVRMIEGEYPPFEKVIPVEKKTTVIIDADEFLRSVKLVSVFTKEFSNIIIVEVEKDSIKFIPKVAQGEEDVVYQEARVEGETQKIAFNYKYLIDFLNCASKKKIIIELLRSDAPVVFKIEGVSNFFHIIMPVRIQE</sequence>
<dbReference type="Pfam" id="PF02767">
    <property type="entry name" value="DNA_pol3_beta_2"/>
    <property type="match status" value="1"/>
</dbReference>
<feature type="domain" description="DNA polymerase III beta sliding clamp N-terminal" evidence="10">
    <location>
        <begin position="1"/>
        <end position="116"/>
    </location>
</feature>
<evidence type="ECO:0000259" key="11">
    <source>
        <dbReference type="Pfam" id="PF02767"/>
    </source>
</evidence>
<dbReference type="NCBIfam" id="TIGR00663">
    <property type="entry name" value="dnan"/>
    <property type="match status" value="1"/>
</dbReference>
<dbReference type="PANTHER" id="PTHR30478:SF0">
    <property type="entry name" value="BETA SLIDING CLAMP"/>
    <property type="match status" value="1"/>
</dbReference>
<feature type="domain" description="DNA polymerase III beta sliding clamp central" evidence="11">
    <location>
        <begin position="128"/>
        <end position="239"/>
    </location>
</feature>
<dbReference type="PANTHER" id="PTHR30478">
    <property type="entry name" value="DNA POLYMERASE III SUBUNIT BETA"/>
    <property type="match status" value="1"/>
</dbReference>
<dbReference type="SMART" id="SM00480">
    <property type="entry name" value="POL3Bc"/>
    <property type="match status" value="1"/>
</dbReference>
<comment type="subcellular location">
    <subcellularLocation>
        <location evidence="1 9">Cytoplasm</location>
    </subcellularLocation>
</comment>
<evidence type="ECO:0000256" key="7">
    <source>
        <dbReference type="ARBA" id="ARBA00022932"/>
    </source>
</evidence>
<dbReference type="SUPFAM" id="SSF55979">
    <property type="entry name" value="DNA clamp"/>
    <property type="match status" value="3"/>
</dbReference>
<evidence type="ECO:0000256" key="4">
    <source>
        <dbReference type="ARBA" id="ARBA00022679"/>
    </source>
</evidence>
<dbReference type="Pfam" id="PF02768">
    <property type="entry name" value="DNA_pol3_beta_3"/>
    <property type="match status" value="1"/>
</dbReference>
<comment type="similarity">
    <text evidence="2 9">Belongs to the beta sliding clamp family.</text>
</comment>
<dbReference type="InterPro" id="IPR022635">
    <property type="entry name" value="DNA_polIII_beta_C"/>
</dbReference>
<reference evidence="13 14" key="1">
    <citation type="journal article" date="2015" name="Nature">
        <title>rRNA introns, odd ribosomes, and small enigmatic genomes across a large radiation of phyla.</title>
        <authorList>
            <person name="Brown C.T."/>
            <person name="Hug L.A."/>
            <person name="Thomas B.C."/>
            <person name="Sharon I."/>
            <person name="Castelle C.J."/>
            <person name="Singh A."/>
            <person name="Wilkins M.J."/>
            <person name="Williams K.H."/>
            <person name="Banfield J.F."/>
        </authorList>
    </citation>
    <scope>NUCLEOTIDE SEQUENCE [LARGE SCALE GENOMIC DNA]</scope>
</reference>
<keyword evidence="3 9" id="KW-0963">Cytoplasm</keyword>
<keyword evidence="4 9" id="KW-0808">Transferase</keyword>
<dbReference type="CDD" id="cd00140">
    <property type="entry name" value="beta_clamp"/>
    <property type="match status" value="1"/>
</dbReference>
<evidence type="ECO:0000256" key="6">
    <source>
        <dbReference type="ARBA" id="ARBA00022705"/>
    </source>
</evidence>
<keyword evidence="8" id="KW-0238">DNA-binding</keyword>
<evidence type="ECO:0000256" key="5">
    <source>
        <dbReference type="ARBA" id="ARBA00022695"/>
    </source>
</evidence>
<protein>
    <recommendedName>
        <fullName evidence="9">Beta sliding clamp</fullName>
    </recommendedName>
</protein>
<organism evidence="13 14">
    <name type="scientific">Candidatus Roizmanbacteria bacterium GW2011_GWA2_34_18</name>
    <dbReference type="NCBI Taxonomy" id="1618477"/>
    <lineage>
        <taxon>Bacteria</taxon>
        <taxon>Candidatus Roizmaniibacteriota</taxon>
    </lineage>
</organism>
<evidence type="ECO:0000259" key="12">
    <source>
        <dbReference type="Pfam" id="PF02768"/>
    </source>
</evidence>
<dbReference type="GO" id="GO:0008408">
    <property type="term" value="F:3'-5' exonuclease activity"/>
    <property type="evidence" value="ECO:0007669"/>
    <property type="project" value="InterPro"/>
</dbReference>
<comment type="subunit">
    <text evidence="9">Forms a ring-shaped head-to-tail homodimer around DNA.</text>
</comment>
<evidence type="ECO:0000256" key="9">
    <source>
        <dbReference type="PIRNR" id="PIRNR000804"/>
    </source>
</evidence>
<dbReference type="GO" id="GO:0009360">
    <property type="term" value="C:DNA polymerase III complex"/>
    <property type="evidence" value="ECO:0007669"/>
    <property type="project" value="InterPro"/>
</dbReference>
<evidence type="ECO:0000256" key="2">
    <source>
        <dbReference type="ARBA" id="ARBA00010752"/>
    </source>
</evidence>
<dbReference type="Proteomes" id="UP000034688">
    <property type="component" value="Unassembled WGS sequence"/>
</dbReference>
<dbReference type="InterPro" id="IPR022637">
    <property type="entry name" value="DNA_polIII_beta_cen"/>
</dbReference>
<dbReference type="Gene3D" id="3.10.150.10">
    <property type="entry name" value="DNA Polymerase III, subunit A, domain 2"/>
    <property type="match status" value="1"/>
</dbReference>
<evidence type="ECO:0000313" key="14">
    <source>
        <dbReference type="Proteomes" id="UP000034688"/>
    </source>
</evidence>
<evidence type="ECO:0000259" key="10">
    <source>
        <dbReference type="Pfam" id="PF00712"/>
    </source>
</evidence>
<dbReference type="STRING" id="1618477.UR54_C0012G0004"/>
<dbReference type="InterPro" id="IPR001001">
    <property type="entry name" value="DNA_polIII_beta"/>
</dbReference>
<dbReference type="InterPro" id="IPR046938">
    <property type="entry name" value="DNA_clamp_sf"/>
</dbReference>
<keyword evidence="7 9" id="KW-0239">DNA-directed DNA polymerase</keyword>
<dbReference type="GO" id="GO:0003677">
    <property type="term" value="F:DNA binding"/>
    <property type="evidence" value="ECO:0007669"/>
    <property type="project" value="UniProtKB-UniRule"/>
</dbReference>
<evidence type="ECO:0000256" key="1">
    <source>
        <dbReference type="ARBA" id="ARBA00004496"/>
    </source>
</evidence>
<accession>A0A0G0AU21</accession>